<dbReference type="InterPro" id="IPR058163">
    <property type="entry name" value="LysR-type_TF_proteobact-type"/>
</dbReference>
<dbReference type="Pfam" id="PF03466">
    <property type="entry name" value="LysR_substrate"/>
    <property type="match status" value="1"/>
</dbReference>
<dbReference type="PANTHER" id="PTHR30537:SF20">
    <property type="entry name" value="TRANSCRIPTIONAL REGULATORY PROTEIN"/>
    <property type="match status" value="1"/>
</dbReference>
<evidence type="ECO:0000256" key="3">
    <source>
        <dbReference type="ARBA" id="ARBA00023125"/>
    </source>
</evidence>
<keyword evidence="4" id="KW-0804">Transcription</keyword>
<sequence length="296" mass="32888">MKTTLDELQTFITIVDTGSISAAAEELNQTPSGISRTLARLEKKLRVTLLRRTTRKLDLTAEGERFLQSSREVIQALENAEESVGSKSTPSGVLRIDSASPFILHSVVPYLNEFHKLYPEVQVELFNSERNIDLIENRIDVAIRIGELADSSLHAVSLGQSRRRVLASPQYLKAYGTPKSVEDLQNHILIGFTDPQKLNHWPLKYSGGTRYPIKAKFSASSGETILRLVKSGVGIACLGDFMTIPERESGDLVQVLPGAAVEQKEQIHAIYYKNAQLSLRADVFIKFLKGKLKKAL</sequence>
<dbReference type="PANTHER" id="PTHR30537">
    <property type="entry name" value="HTH-TYPE TRANSCRIPTIONAL REGULATOR"/>
    <property type="match status" value="1"/>
</dbReference>
<evidence type="ECO:0000256" key="4">
    <source>
        <dbReference type="ARBA" id="ARBA00023163"/>
    </source>
</evidence>
<protein>
    <submittedName>
        <fullName evidence="6">LysR family transcriptional regulator</fullName>
    </submittedName>
</protein>
<dbReference type="InterPro" id="IPR000847">
    <property type="entry name" value="LysR_HTH_N"/>
</dbReference>
<dbReference type="AlphaFoldDB" id="A0A1Z3NAA7"/>
<dbReference type="Pfam" id="PF00126">
    <property type="entry name" value="HTH_1"/>
    <property type="match status" value="1"/>
</dbReference>
<dbReference type="RefSeq" id="WP_088565834.1">
    <property type="nucleotide sequence ID" value="NZ_CP020946.1"/>
</dbReference>
<dbReference type="Gene3D" id="1.10.10.10">
    <property type="entry name" value="Winged helix-like DNA-binding domain superfamily/Winged helix DNA-binding domain"/>
    <property type="match status" value="1"/>
</dbReference>
<dbReference type="InterPro" id="IPR036388">
    <property type="entry name" value="WH-like_DNA-bd_sf"/>
</dbReference>
<dbReference type="FunFam" id="1.10.10.10:FF:000001">
    <property type="entry name" value="LysR family transcriptional regulator"/>
    <property type="match status" value="1"/>
</dbReference>
<dbReference type="Proteomes" id="UP000197003">
    <property type="component" value="Chromosome"/>
</dbReference>
<dbReference type="PROSITE" id="PS50931">
    <property type="entry name" value="HTH_LYSR"/>
    <property type="match status" value="1"/>
</dbReference>
<dbReference type="GO" id="GO:0006351">
    <property type="term" value="P:DNA-templated transcription"/>
    <property type="evidence" value="ECO:0007669"/>
    <property type="project" value="TreeGrafter"/>
</dbReference>
<dbReference type="InterPro" id="IPR005119">
    <property type="entry name" value="LysR_subst-bd"/>
</dbReference>
<keyword evidence="3" id="KW-0238">DNA-binding</keyword>
<dbReference type="SUPFAM" id="SSF53850">
    <property type="entry name" value="Periplasmic binding protein-like II"/>
    <property type="match status" value="1"/>
</dbReference>
<evidence type="ECO:0000256" key="1">
    <source>
        <dbReference type="ARBA" id="ARBA00009437"/>
    </source>
</evidence>
<reference evidence="6 7" key="1">
    <citation type="submission" date="2017-04" db="EMBL/GenBank/DDBJ databases">
        <title>Whole genome sequence of Bdellovibrio bacteriovorus strain SSB218315.</title>
        <authorList>
            <person name="Oyedara O."/>
            <person name="Rodriguez-Perez M.A."/>
        </authorList>
    </citation>
    <scope>NUCLEOTIDE SEQUENCE [LARGE SCALE GENOMIC DNA]</scope>
    <source>
        <strain evidence="6 7">SSB218315</strain>
    </source>
</reference>
<accession>A0A1Z3NAA7</accession>
<dbReference type="GO" id="GO:0003700">
    <property type="term" value="F:DNA-binding transcription factor activity"/>
    <property type="evidence" value="ECO:0007669"/>
    <property type="project" value="InterPro"/>
</dbReference>
<gene>
    <name evidence="6" type="ORF">B9G79_12685</name>
</gene>
<evidence type="ECO:0000259" key="5">
    <source>
        <dbReference type="PROSITE" id="PS50931"/>
    </source>
</evidence>
<proteinExistence type="inferred from homology"/>
<evidence type="ECO:0000256" key="2">
    <source>
        <dbReference type="ARBA" id="ARBA00023015"/>
    </source>
</evidence>
<dbReference type="GO" id="GO:0043565">
    <property type="term" value="F:sequence-specific DNA binding"/>
    <property type="evidence" value="ECO:0007669"/>
    <property type="project" value="TreeGrafter"/>
</dbReference>
<dbReference type="EMBL" id="CP020946">
    <property type="protein sequence ID" value="ASD64361.1"/>
    <property type="molecule type" value="Genomic_DNA"/>
</dbReference>
<dbReference type="SUPFAM" id="SSF46785">
    <property type="entry name" value="Winged helix' DNA-binding domain"/>
    <property type="match status" value="1"/>
</dbReference>
<name>A0A1Z3NAA7_BDEBC</name>
<dbReference type="Gene3D" id="3.40.190.10">
    <property type="entry name" value="Periplasmic binding protein-like II"/>
    <property type="match status" value="2"/>
</dbReference>
<keyword evidence="2" id="KW-0805">Transcription regulation</keyword>
<organism evidence="6 7">
    <name type="scientific">Bdellovibrio bacteriovorus</name>
    <dbReference type="NCBI Taxonomy" id="959"/>
    <lineage>
        <taxon>Bacteria</taxon>
        <taxon>Pseudomonadati</taxon>
        <taxon>Bdellovibrionota</taxon>
        <taxon>Bdellovibrionia</taxon>
        <taxon>Bdellovibrionales</taxon>
        <taxon>Pseudobdellovibrionaceae</taxon>
        <taxon>Bdellovibrio</taxon>
    </lineage>
</organism>
<evidence type="ECO:0000313" key="7">
    <source>
        <dbReference type="Proteomes" id="UP000197003"/>
    </source>
</evidence>
<dbReference type="InterPro" id="IPR036390">
    <property type="entry name" value="WH_DNA-bd_sf"/>
</dbReference>
<evidence type="ECO:0000313" key="6">
    <source>
        <dbReference type="EMBL" id="ASD64361.1"/>
    </source>
</evidence>
<comment type="similarity">
    <text evidence="1">Belongs to the LysR transcriptional regulatory family.</text>
</comment>
<feature type="domain" description="HTH lysR-type" evidence="5">
    <location>
        <begin position="3"/>
        <end position="60"/>
    </location>
</feature>
<dbReference type="OrthoDB" id="5291518at2"/>